<feature type="transmembrane region" description="Helical" evidence="5">
    <location>
        <begin position="139"/>
        <end position="160"/>
    </location>
</feature>
<dbReference type="OrthoDB" id="9809599at2"/>
<feature type="transmembrane region" description="Helical" evidence="5">
    <location>
        <begin position="303"/>
        <end position="321"/>
    </location>
</feature>
<feature type="transmembrane region" description="Helical" evidence="5">
    <location>
        <begin position="275"/>
        <end position="297"/>
    </location>
</feature>
<feature type="transmembrane region" description="Helical" evidence="5">
    <location>
        <begin position="101"/>
        <end position="118"/>
    </location>
</feature>
<dbReference type="InterPro" id="IPR020846">
    <property type="entry name" value="MFS_dom"/>
</dbReference>
<evidence type="ECO:0000313" key="7">
    <source>
        <dbReference type="EMBL" id="SFP67256.1"/>
    </source>
</evidence>
<feature type="transmembrane region" description="Helical" evidence="5">
    <location>
        <begin position="208"/>
        <end position="227"/>
    </location>
</feature>
<dbReference type="SUPFAM" id="SSF103473">
    <property type="entry name" value="MFS general substrate transporter"/>
    <property type="match status" value="1"/>
</dbReference>
<dbReference type="Gene3D" id="1.20.1250.20">
    <property type="entry name" value="MFS general substrate transporter like domains"/>
    <property type="match status" value="1"/>
</dbReference>
<organism evidence="7 8">
    <name type="scientific">Parafilimonas terrae</name>
    <dbReference type="NCBI Taxonomy" id="1465490"/>
    <lineage>
        <taxon>Bacteria</taxon>
        <taxon>Pseudomonadati</taxon>
        <taxon>Bacteroidota</taxon>
        <taxon>Chitinophagia</taxon>
        <taxon>Chitinophagales</taxon>
        <taxon>Chitinophagaceae</taxon>
        <taxon>Parafilimonas</taxon>
    </lineage>
</organism>
<dbReference type="EMBL" id="FOXQ01000001">
    <property type="protein sequence ID" value="SFP67256.1"/>
    <property type="molecule type" value="Genomic_DNA"/>
</dbReference>
<keyword evidence="8" id="KW-1185">Reference proteome</keyword>
<feature type="transmembrane region" description="Helical" evidence="5">
    <location>
        <begin position="247"/>
        <end position="263"/>
    </location>
</feature>
<feature type="transmembrane region" description="Helical" evidence="5">
    <location>
        <begin position="166"/>
        <end position="187"/>
    </location>
</feature>
<feature type="transmembrane region" description="Helical" evidence="5">
    <location>
        <begin position="52"/>
        <end position="72"/>
    </location>
</feature>
<name>A0A1I5SAF9_9BACT</name>
<evidence type="ECO:0000256" key="4">
    <source>
        <dbReference type="ARBA" id="ARBA00023136"/>
    </source>
</evidence>
<dbReference type="AlphaFoldDB" id="A0A1I5SAF9"/>
<dbReference type="PANTHER" id="PTHR23514">
    <property type="entry name" value="BYPASS OF STOP CODON PROTEIN 6"/>
    <property type="match status" value="1"/>
</dbReference>
<evidence type="ECO:0000256" key="2">
    <source>
        <dbReference type="ARBA" id="ARBA00022692"/>
    </source>
</evidence>
<feature type="domain" description="Major facilitator superfamily (MFS) profile" evidence="6">
    <location>
        <begin position="14"/>
        <end position="383"/>
    </location>
</feature>
<protein>
    <submittedName>
        <fullName evidence="7">Fucose permease</fullName>
    </submittedName>
</protein>
<feature type="transmembrane region" description="Helical" evidence="5">
    <location>
        <begin position="333"/>
        <end position="356"/>
    </location>
</feature>
<dbReference type="CDD" id="cd17393">
    <property type="entry name" value="MFS_MosC_like"/>
    <property type="match status" value="1"/>
</dbReference>
<dbReference type="STRING" id="1465490.SAMN05444277_101648"/>
<dbReference type="InterPro" id="IPR011701">
    <property type="entry name" value="MFS"/>
</dbReference>
<dbReference type="RefSeq" id="WP_090654402.1">
    <property type="nucleotide sequence ID" value="NZ_FOXQ01000001.1"/>
</dbReference>
<sequence>MQLISKTELPRIKHRTAALVYFFLSGFGYSTWASRIPGIQQQLHINEAQLGAALLAAPIGVLITVPFTSNLLNRYSSKSIMILGALFYNVMLALLAFTTHLWQLCIVLFCFGSSRNLLNLSMNAQGVEVQRLYERSIITSFHAVWSMAGFAGAAVGYLFVVSGLPLSVHFLSVSIILILLSVIFYPNTYYILQQTSQRKKFFVWPDKALIVFALIAFASMACENVMYDWSAIYFKKAVLAPKDTATAAFVLYMVCMTTGRFLGDRIVPKFGTHTILKYSGLCIFSGLLTASLFPYIIPASIGFVLTGFGVSCIIPLIFGLAGKSTTMSSGTAIASVSTVSYFGFLAVPPGVGFIAQAIGLRWSFGIIALFGAAIFLLASTIKKDEG</sequence>
<evidence type="ECO:0000256" key="3">
    <source>
        <dbReference type="ARBA" id="ARBA00022989"/>
    </source>
</evidence>
<dbReference type="GO" id="GO:0016020">
    <property type="term" value="C:membrane"/>
    <property type="evidence" value="ECO:0007669"/>
    <property type="project" value="UniProtKB-SubCell"/>
</dbReference>
<evidence type="ECO:0000259" key="6">
    <source>
        <dbReference type="PROSITE" id="PS50850"/>
    </source>
</evidence>
<evidence type="ECO:0000256" key="5">
    <source>
        <dbReference type="SAM" id="Phobius"/>
    </source>
</evidence>
<feature type="transmembrane region" description="Helical" evidence="5">
    <location>
        <begin position="362"/>
        <end position="381"/>
    </location>
</feature>
<evidence type="ECO:0000313" key="8">
    <source>
        <dbReference type="Proteomes" id="UP000199031"/>
    </source>
</evidence>
<proteinExistence type="predicted"/>
<dbReference type="InterPro" id="IPR051788">
    <property type="entry name" value="MFS_Transporter"/>
</dbReference>
<accession>A0A1I5SAF9</accession>
<dbReference type="Pfam" id="PF07690">
    <property type="entry name" value="MFS_1"/>
    <property type="match status" value="1"/>
</dbReference>
<comment type="subcellular location">
    <subcellularLocation>
        <location evidence="1">Membrane</location>
        <topology evidence="1">Multi-pass membrane protein</topology>
    </subcellularLocation>
</comment>
<evidence type="ECO:0000256" key="1">
    <source>
        <dbReference type="ARBA" id="ARBA00004141"/>
    </source>
</evidence>
<feature type="transmembrane region" description="Helical" evidence="5">
    <location>
        <begin position="12"/>
        <end position="32"/>
    </location>
</feature>
<dbReference type="PROSITE" id="PS50850">
    <property type="entry name" value="MFS"/>
    <property type="match status" value="1"/>
</dbReference>
<dbReference type="InterPro" id="IPR036259">
    <property type="entry name" value="MFS_trans_sf"/>
</dbReference>
<dbReference type="Proteomes" id="UP000199031">
    <property type="component" value="Unassembled WGS sequence"/>
</dbReference>
<keyword evidence="3 5" id="KW-1133">Transmembrane helix</keyword>
<dbReference type="PANTHER" id="PTHR23514:SF13">
    <property type="entry name" value="INNER MEMBRANE PROTEIN YBJJ"/>
    <property type="match status" value="1"/>
</dbReference>
<dbReference type="GO" id="GO:0022857">
    <property type="term" value="F:transmembrane transporter activity"/>
    <property type="evidence" value="ECO:0007669"/>
    <property type="project" value="InterPro"/>
</dbReference>
<reference evidence="7 8" key="1">
    <citation type="submission" date="2016-10" db="EMBL/GenBank/DDBJ databases">
        <authorList>
            <person name="de Groot N.N."/>
        </authorList>
    </citation>
    <scope>NUCLEOTIDE SEQUENCE [LARGE SCALE GENOMIC DNA]</scope>
    <source>
        <strain evidence="7 8">DSM 28286</strain>
    </source>
</reference>
<gene>
    <name evidence="7" type="ORF">SAMN05444277_101648</name>
</gene>
<keyword evidence="4 5" id="KW-0472">Membrane</keyword>
<feature type="transmembrane region" description="Helical" evidence="5">
    <location>
        <begin position="79"/>
        <end position="95"/>
    </location>
</feature>
<keyword evidence="2 5" id="KW-0812">Transmembrane</keyword>